<protein>
    <recommendedName>
        <fullName evidence="6">Protein HflC</fullName>
    </recommendedName>
</protein>
<keyword evidence="8" id="KW-0378">Hydrolase</keyword>
<comment type="similarity">
    <text evidence="2 6">Belongs to the band 7/mec-2 family. HflC subfamily.</text>
</comment>
<dbReference type="EMBL" id="SLUO01000020">
    <property type="protein sequence ID" value="TCL54456.1"/>
    <property type="molecule type" value="Genomic_DNA"/>
</dbReference>
<dbReference type="PANTHER" id="PTHR42911:SF1">
    <property type="entry name" value="MODULATOR OF FTSH PROTEASE HFLC"/>
    <property type="match status" value="1"/>
</dbReference>
<gene>
    <name evidence="8" type="ORF">EDD76_12060</name>
</gene>
<dbReference type="STRING" id="1469948.GCA_000732725_04192"/>
<evidence type="ECO:0000313" key="8">
    <source>
        <dbReference type="EMBL" id="TCL54456.1"/>
    </source>
</evidence>
<keyword evidence="4" id="KW-1133">Transmembrane helix</keyword>
<dbReference type="PANTHER" id="PTHR42911">
    <property type="entry name" value="MODULATOR OF FTSH PROTEASE HFLC"/>
    <property type="match status" value="1"/>
</dbReference>
<dbReference type="Proteomes" id="UP000295718">
    <property type="component" value="Unassembled WGS sequence"/>
</dbReference>
<evidence type="ECO:0000256" key="6">
    <source>
        <dbReference type="PIRNR" id="PIRNR005651"/>
    </source>
</evidence>
<organism evidence="8 9">
    <name type="scientific">Kineothrix alysoides</name>
    <dbReference type="NCBI Taxonomy" id="1469948"/>
    <lineage>
        <taxon>Bacteria</taxon>
        <taxon>Bacillati</taxon>
        <taxon>Bacillota</taxon>
        <taxon>Clostridia</taxon>
        <taxon>Lachnospirales</taxon>
        <taxon>Lachnospiraceae</taxon>
        <taxon>Kineothrix</taxon>
    </lineage>
</organism>
<accession>A0A4R1QLF1</accession>
<dbReference type="SMART" id="SM00244">
    <property type="entry name" value="PHB"/>
    <property type="match status" value="1"/>
</dbReference>
<reference evidence="8 9" key="1">
    <citation type="submission" date="2019-03" db="EMBL/GenBank/DDBJ databases">
        <title>Genomic Encyclopedia of Type Strains, Phase IV (KMG-IV): sequencing the most valuable type-strain genomes for metagenomic binning, comparative biology and taxonomic classification.</title>
        <authorList>
            <person name="Goeker M."/>
        </authorList>
    </citation>
    <scope>NUCLEOTIDE SEQUENCE [LARGE SCALE GENOMIC DNA]</scope>
    <source>
        <strain evidence="8 9">DSM 100556</strain>
    </source>
</reference>
<keyword evidence="5" id="KW-0472">Membrane</keyword>
<feature type="domain" description="Band 7" evidence="7">
    <location>
        <begin position="21"/>
        <end position="184"/>
    </location>
</feature>
<evidence type="ECO:0000256" key="2">
    <source>
        <dbReference type="ARBA" id="ARBA00007862"/>
    </source>
</evidence>
<dbReference type="Gene3D" id="3.30.479.30">
    <property type="entry name" value="Band 7 domain"/>
    <property type="match status" value="1"/>
</dbReference>
<evidence type="ECO:0000256" key="1">
    <source>
        <dbReference type="ARBA" id="ARBA00004370"/>
    </source>
</evidence>
<evidence type="ECO:0000256" key="3">
    <source>
        <dbReference type="ARBA" id="ARBA00022692"/>
    </source>
</evidence>
<dbReference type="SUPFAM" id="SSF117892">
    <property type="entry name" value="Band 7/SPFH domain"/>
    <property type="match status" value="1"/>
</dbReference>
<dbReference type="InterPro" id="IPR036013">
    <property type="entry name" value="Band_7/SPFH_dom_sf"/>
</dbReference>
<proteinExistence type="inferred from homology"/>
<evidence type="ECO:0000313" key="9">
    <source>
        <dbReference type="Proteomes" id="UP000295718"/>
    </source>
</evidence>
<name>A0A4R1QLF1_9FIRM</name>
<keyword evidence="8" id="KW-0645">Protease</keyword>
<dbReference type="PIRSF" id="PIRSF005651">
    <property type="entry name" value="HflC"/>
    <property type="match status" value="1"/>
</dbReference>
<evidence type="ECO:0000256" key="4">
    <source>
        <dbReference type="ARBA" id="ARBA00022989"/>
    </source>
</evidence>
<dbReference type="Pfam" id="PF01145">
    <property type="entry name" value="Band_7"/>
    <property type="match status" value="1"/>
</dbReference>
<sequence length="287" mass="31948">MKKTKIIAVIVVLAALFISGNSIFTVAENEYAAVTQFGKIQYIVSEAGASFKVPFIQTVRKIPKELRLYDINQSDVITSDKKSMIADDYILWRITDPVKFAQTLNYSIGSAEDRSSVAAYNATKNVISSMTQDEIIMARGTKLTEMITQNANAAIGEYGIEIVKTEIKLLDLPDDNKEAVYERMVSERNNIAASYTAEGKSEAQKIMNQTDKNVSVMLAEAKMQAAVLEASGESEYMKKLAEAYNDESKADFYTYIRSLDALKNSLQGENKTIILDKDSAIARLFYQ</sequence>
<keyword evidence="3" id="KW-0812">Transmembrane</keyword>
<dbReference type="CDD" id="cd03405">
    <property type="entry name" value="SPFH_HflC"/>
    <property type="match status" value="1"/>
</dbReference>
<evidence type="ECO:0000259" key="7">
    <source>
        <dbReference type="SMART" id="SM00244"/>
    </source>
</evidence>
<dbReference type="RefSeq" id="WP_031392793.1">
    <property type="nucleotide sequence ID" value="NZ_JPNB01000003.1"/>
</dbReference>
<dbReference type="GO" id="GO:0006508">
    <property type="term" value="P:proteolysis"/>
    <property type="evidence" value="ECO:0007669"/>
    <property type="project" value="UniProtKB-KW"/>
</dbReference>
<dbReference type="InterPro" id="IPR001107">
    <property type="entry name" value="Band_7"/>
</dbReference>
<dbReference type="GO" id="GO:0016020">
    <property type="term" value="C:membrane"/>
    <property type="evidence" value="ECO:0007669"/>
    <property type="project" value="UniProtKB-SubCell"/>
</dbReference>
<comment type="subcellular location">
    <subcellularLocation>
        <location evidence="1">Membrane</location>
    </subcellularLocation>
</comment>
<evidence type="ECO:0000256" key="5">
    <source>
        <dbReference type="ARBA" id="ARBA00023136"/>
    </source>
</evidence>
<dbReference type="InterPro" id="IPR010200">
    <property type="entry name" value="HflC"/>
</dbReference>
<dbReference type="AlphaFoldDB" id="A0A4R1QLF1"/>
<comment type="caution">
    <text evidence="8">The sequence shown here is derived from an EMBL/GenBank/DDBJ whole genome shotgun (WGS) entry which is preliminary data.</text>
</comment>
<dbReference type="OrthoDB" id="9809197at2"/>
<dbReference type="GO" id="GO:0008233">
    <property type="term" value="F:peptidase activity"/>
    <property type="evidence" value="ECO:0007669"/>
    <property type="project" value="UniProtKB-KW"/>
</dbReference>
<keyword evidence="9" id="KW-1185">Reference proteome</keyword>
<comment type="function">
    <text evidence="6">HflC and HflK could regulate a protease.</text>
</comment>